<keyword evidence="2" id="KW-1185">Reference proteome</keyword>
<evidence type="ECO:0008006" key="3">
    <source>
        <dbReference type="Google" id="ProtNLM"/>
    </source>
</evidence>
<organism evidence="1 2">
    <name type="scientific">Aureliella helgolandensis</name>
    <dbReference type="NCBI Taxonomy" id="2527968"/>
    <lineage>
        <taxon>Bacteria</taxon>
        <taxon>Pseudomonadati</taxon>
        <taxon>Planctomycetota</taxon>
        <taxon>Planctomycetia</taxon>
        <taxon>Pirellulales</taxon>
        <taxon>Pirellulaceae</taxon>
        <taxon>Aureliella</taxon>
    </lineage>
</organism>
<dbReference type="KEGG" id="ahel:Q31a_46910"/>
<reference evidence="1 2" key="1">
    <citation type="submission" date="2019-02" db="EMBL/GenBank/DDBJ databases">
        <title>Deep-cultivation of Planctomycetes and their phenomic and genomic characterization uncovers novel biology.</title>
        <authorList>
            <person name="Wiegand S."/>
            <person name="Jogler M."/>
            <person name="Boedeker C."/>
            <person name="Pinto D."/>
            <person name="Vollmers J."/>
            <person name="Rivas-Marin E."/>
            <person name="Kohn T."/>
            <person name="Peeters S.H."/>
            <person name="Heuer A."/>
            <person name="Rast P."/>
            <person name="Oberbeckmann S."/>
            <person name="Bunk B."/>
            <person name="Jeske O."/>
            <person name="Meyerdierks A."/>
            <person name="Storesund J.E."/>
            <person name="Kallscheuer N."/>
            <person name="Luecker S."/>
            <person name="Lage O.M."/>
            <person name="Pohl T."/>
            <person name="Merkel B.J."/>
            <person name="Hornburger P."/>
            <person name="Mueller R.-W."/>
            <person name="Bruemmer F."/>
            <person name="Labrenz M."/>
            <person name="Spormann A.M."/>
            <person name="Op den Camp H."/>
            <person name="Overmann J."/>
            <person name="Amann R."/>
            <person name="Jetten M.S.M."/>
            <person name="Mascher T."/>
            <person name="Medema M.H."/>
            <person name="Devos D.P."/>
            <person name="Kaster A.-K."/>
            <person name="Ovreas L."/>
            <person name="Rohde M."/>
            <person name="Galperin M.Y."/>
            <person name="Jogler C."/>
        </authorList>
    </citation>
    <scope>NUCLEOTIDE SEQUENCE [LARGE SCALE GENOMIC DNA]</scope>
    <source>
        <strain evidence="1 2">Q31a</strain>
    </source>
</reference>
<accession>A0A518GCJ9</accession>
<dbReference type="Proteomes" id="UP000318017">
    <property type="component" value="Chromosome"/>
</dbReference>
<evidence type="ECO:0000313" key="1">
    <source>
        <dbReference type="EMBL" id="QDV26319.1"/>
    </source>
</evidence>
<dbReference type="AlphaFoldDB" id="A0A518GCJ9"/>
<sequence>MTEEPLQIDPSLLVRIRLTAHRFDRGFSDRPEALPDEAIVPCLNTELSGEPKFAQVRVAVGKDALFFQLDVQGKTQFPWCRESRMEDSDGLHVWIDARNSREIHRATKFCNRFGFSPMGRGPKADLPFVGWAPINRARENPSPPPDDLMAVRARVADGRYRLVGALHFNAIAGLDVNDFPTIGFYFAVTDRELGWQSLALQPDLPVMDNPSLWAQLKLN</sequence>
<name>A0A518GCJ9_9BACT</name>
<dbReference type="EMBL" id="CP036298">
    <property type="protein sequence ID" value="QDV26319.1"/>
    <property type="molecule type" value="Genomic_DNA"/>
</dbReference>
<dbReference type="Gene3D" id="2.60.40.1190">
    <property type="match status" value="1"/>
</dbReference>
<dbReference type="OrthoDB" id="261771at2"/>
<evidence type="ECO:0000313" key="2">
    <source>
        <dbReference type="Proteomes" id="UP000318017"/>
    </source>
</evidence>
<dbReference type="CDD" id="cd00241">
    <property type="entry name" value="DOMON_like"/>
    <property type="match status" value="1"/>
</dbReference>
<dbReference type="RefSeq" id="WP_145082373.1">
    <property type="nucleotide sequence ID" value="NZ_CP036298.1"/>
</dbReference>
<gene>
    <name evidence="1" type="ORF">Q31a_46910</name>
</gene>
<protein>
    <recommendedName>
        <fullName evidence="3">Carbohydrate-binding domain-containing protein</fullName>
    </recommendedName>
</protein>
<proteinExistence type="predicted"/>